<dbReference type="EMBL" id="HADZ01012032">
    <property type="protein sequence ID" value="SBP75973.1"/>
    <property type="molecule type" value="Transcribed_RNA"/>
</dbReference>
<reference evidence="1" key="2">
    <citation type="submission" date="2016-06" db="EMBL/GenBank/DDBJ databases">
        <title>The genome of a short-lived fish provides insights into sex chromosome evolution and the genetic control of aging.</title>
        <authorList>
            <person name="Reichwald K."/>
            <person name="Felder M."/>
            <person name="Petzold A."/>
            <person name="Koch P."/>
            <person name="Groth M."/>
            <person name="Platzer M."/>
        </authorList>
    </citation>
    <scope>NUCLEOTIDE SEQUENCE</scope>
    <source>
        <tissue evidence="1">Brain</tissue>
    </source>
</reference>
<evidence type="ECO:0000313" key="1">
    <source>
        <dbReference type="EMBL" id="SBP75973.1"/>
    </source>
</evidence>
<sequence length="61" mass="6995">RCWPILNGGMGLADEMFYRFLKVIPERGGSDCSFADLIQMTEFCFLKLPPGLEFNYEISKV</sequence>
<proteinExistence type="predicted"/>
<reference evidence="1" key="1">
    <citation type="submission" date="2016-05" db="EMBL/GenBank/DDBJ databases">
        <authorList>
            <person name="Lavstsen T."/>
            <person name="Jespersen J.S."/>
        </authorList>
    </citation>
    <scope>NUCLEOTIDE SEQUENCE</scope>
    <source>
        <tissue evidence="1">Brain</tissue>
    </source>
</reference>
<accession>A0A1A8CA77</accession>
<gene>
    <name evidence="1" type="primary">Nfu_g_1_010143</name>
</gene>
<organism evidence="1">
    <name type="scientific">Nothobranchius kadleci</name>
    <name type="common">African annual killifish</name>
    <dbReference type="NCBI Taxonomy" id="1051664"/>
    <lineage>
        <taxon>Eukaryota</taxon>
        <taxon>Metazoa</taxon>
        <taxon>Chordata</taxon>
        <taxon>Craniata</taxon>
        <taxon>Vertebrata</taxon>
        <taxon>Euteleostomi</taxon>
        <taxon>Actinopterygii</taxon>
        <taxon>Neopterygii</taxon>
        <taxon>Teleostei</taxon>
        <taxon>Neoteleostei</taxon>
        <taxon>Acanthomorphata</taxon>
        <taxon>Ovalentaria</taxon>
        <taxon>Atherinomorphae</taxon>
        <taxon>Cyprinodontiformes</taxon>
        <taxon>Nothobranchiidae</taxon>
        <taxon>Nothobranchius</taxon>
    </lineage>
</organism>
<dbReference type="EMBL" id="HAEA01000094">
    <property type="protein sequence ID" value="SBQ28574.1"/>
    <property type="molecule type" value="Transcribed_RNA"/>
</dbReference>
<feature type="non-terminal residue" evidence="1">
    <location>
        <position position="1"/>
    </location>
</feature>
<dbReference type="AlphaFoldDB" id="A0A1A8CA77"/>
<name>A0A1A8CA77_NOTKA</name>
<feature type="non-terminal residue" evidence="1">
    <location>
        <position position="61"/>
    </location>
</feature>
<protein>
    <submittedName>
        <fullName evidence="1">Uncharacterized protein</fullName>
    </submittedName>
</protein>